<keyword evidence="3" id="KW-0808">Transferase</keyword>
<dbReference type="PANTHER" id="PTHR46463:SF89">
    <property type="entry name" value="E3 UBIQUITIN-PROTEIN LIGASE RHB1A-RELATED"/>
    <property type="match status" value="1"/>
</dbReference>
<evidence type="ECO:0000256" key="7">
    <source>
        <dbReference type="ARBA" id="ARBA00022833"/>
    </source>
</evidence>
<gene>
    <name evidence="10" type="ORF">BRAPAZ1V2_A08P00530.2</name>
</gene>
<reference evidence="10 11" key="1">
    <citation type="submission" date="2021-07" db="EMBL/GenBank/DDBJ databases">
        <authorList>
            <consortium name="Genoscope - CEA"/>
            <person name="William W."/>
        </authorList>
    </citation>
    <scope>NUCLEOTIDE SEQUENCE [LARGE SCALE GENOMIC DNA]</scope>
</reference>
<keyword evidence="5 8" id="KW-0863">Zinc-finger</keyword>
<dbReference type="GO" id="GO:0008270">
    <property type="term" value="F:zinc ion binding"/>
    <property type="evidence" value="ECO:0007669"/>
    <property type="project" value="UniProtKB-KW"/>
</dbReference>
<evidence type="ECO:0000256" key="5">
    <source>
        <dbReference type="ARBA" id="ARBA00022771"/>
    </source>
</evidence>
<dbReference type="Gramene" id="A08p00530.2_BraZ1">
    <property type="protein sequence ID" value="A08p00530.2_BraZ1.CDS.1"/>
    <property type="gene ID" value="A08g00530.2_BraZ1"/>
</dbReference>
<keyword evidence="7" id="KW-0862">Zinc</keyword>
<evidence type="ECO:0000256" key="3">
    <source>
        <dbReference type="ARBA" id="ARBA00022679"/>
    </source>
</evidence>
<proteinExistence type="predicted"/>
<dbReference type="EC" id="2.3.2.27" evidence="2"/>
<evidence type="ECO:0000256" key="6">
    <source>
        <dbReference type="ARBA" id="ARBA00022786"/>
    </source>
</evidence>
<dbReference type="PANTHER" id="PTHR46463">
    <property type="entry name" value="ZINC FINGER, RING/FYVE/PHD-TYPE"/>
    <property type="match status" value="1"/>
</dbReference>
<dbReference type="InterPro" id="IPR001841">
    <property type="entry name" value="Znf_RING"/>
</dbReference>
<dbReference type="AlphaFoldDB" id="A0A8D9HCF0"/>
<evidence type="ECO:0000256" key="8">
    <source>
        <dbReference type="PROSITE-ProRule" id="PRU00175"/>
    </source>
</evidence>
<dbReference type="Proteomes" id="UP000694005">
    <property type="component" value="Chromosome A08"/>
</dbReference>
<dbReference type="SMART" id="SM00184">
    <property type="entry name" value="RING"/>
    <property type="match status" value="1"/>
</dbReference>
<organism evidence="10 11">
    <name type="scientific">Brassica campestris</name>
    <name type="common">Field mustard</name>
    <dbReference type="NCBI Taxonomy" id="3711"/>
    <lineage>
        <taxon>Eukaryota</taxon>
        <taxon>Viridiplantae</taxon>
        <taxon>Streptophyta</taxon>
        <taxon>Embryophyta</taxon>
        <taxon>Tracheophyta</taxon>
        <taxon>Spermatophyta</taxon>
        <taxon>Magnoliopsida</taxon>
        <taxon>eudicotyledons</taxon>
        <taxon>Gunneridae</taxon>
        <taxon>Pentapetalae</taxon>
        <taxon>rosids</taxon>
        <taxon>malvids</taxon>
        <taxon>Brassicales</taxon>
        <taxon>Brassicaceae</taxon>
        <taxon>Brassiceae</taxon>
        <taxon>Brassica</taxon>
    </lineage>
</organism>
<evidence type="ECO:0000256" key="1">
    <source>
        <dbReference type="ARBA" id="ARBA00000900"/>
    </source>
</evidence>
<dbReference type="Gene3D" id="3.30.40.10">
    <property type="entry name" value="Zinc/RING finger domain, C3HC4 (zinc finger)"/>
    <property type="match status" value="1"/>
</dbReference>
<keyword evidence="6" id="KW-0833">Ubl conjugation pathway</keyword>
<comment type="catalytic activity">
    <reaction evidence="1">
        <text>S-ubiquitinyl-[E2 ubiquitin-conjugating enzyme]-L-cysteine + [acceptor protein]-L-lysine = [E2 ubiquitin-conjugating enzyme]-L-cysteine + N(6)-ubiquitinyl-[acceptor protein]-L-lysine.</text>
        <dbReference type="EC" id="2.3.2.27"/>
    </reaction>
</comment>
<name>A0A8D9HCF0_BRACM</name>
<evidence type="ECO:0000256" key="4">
    <source>
        <dbReference type="ARBA" id="ARBA00022723"/>
    </source>
</evidence>
<accession>A0A8D9HCF0</accession>
<feature type="domain" description="RING-type" evidence="9">
    <location>
        <begin position="135"/>
        <end position="176"/>
    </location>
</feature>
<dbReference type="SUPFAM" id="SSF57850">
    <property type="entry name" value="RING/U-box"/>
    <property type="match status" value="1"/>
</dbReference>
<evidence type="ECO:0000259" key="9">
    <source>
        <dbReference type="PROSITE" id="PS50089"/>
    </source>
</evidence>
<evidence type="ECO:0000256" key="2">
    <source>
        <dbReference type="ARBA" id="ARBA00012483"/>
    </source>
</evidence>
<dbReference type="InterPro" id="IPR013083">
    <property type="entry name" value="Znf_RING/FYVE/PHD"/>
</dbReference>
<sequence length="180" mass="20910">VICHKTEPSISSSKRIITMKIKRPWTQQTKIVIFVALKTASNGHLIHNMVFEMEYMLEYHEIDFDLVMKIIEQSSEFVACTILKLDNPTDTDLNIIVKISDHNLDAFRIIDLDVYTIELRANRREPIPSEKDDLCPICCKEFDTEGDINSLNCEHSYHHHCILDWVKKSLTCPYCRAKLA</sequence>
<dbReference type="PROSITE" id="PS50089">
    <property type="entry name" value="ZF_RING_2"/>
    <property type="match status" value="1"/>
</dbReference>
<feature type="non-terminal residue" evidence="10">
    <location>
        <position position="1"/>
    </location>
</feature>
<evidence type="ECO:0000313" key="11">
    <source>
        <dbReference type="Proteomes" id="UP000694005"/>
    </source>
</evidence>
<keyword evidence="4" id="KW-0479">Metal-binding</keyword>
<dbReference type="GO" id="GO:0061630">
    <property type="term" value="F:ubiquitin protein ligase activity"/>
    <property type="evidence" value="ECO:0007669"/>
    <property type="project" value="UniProtKB-EC"/>
</dbReference>
<protein>
    <recommendedName>
        <fullName evidence="2">RING-type E3 ubiquitin transferase</fullName>
        <ecNumber evidence="2">2.3.2.27</ecNumber>
    </recommendedName>
</protein>
<dbReference type="Pfam" id="PF13639">
    <property type="entry name" value="zf-RING_2"/>
    <property type="match status" value="1"/>
</dbReference>
<dbReference type="EMBL" id="LS974624">
    <property type="protein sequence ID" value="CAG7896387.1"/>
    <property type="molecule type" value="Genomic_DNA"/>
</dbReference>
<evidence type="ECO:0000313" key="10">
    <source>
        <dbReference type="EMBL" id="CAG7896387.1"/>
    </source>
</evidence>